<dbReference type="OrthoDB" id="9776016at2"/>
<proteinExistence type="predicted"/>
<evidence type="ECO:0000259" key="1">
    <source>
        <dbReference type="Pfam" id="PF01370"/>
    </source>
</evidence>
<dbReference type="Gene3D" id="3.40.50.720">
    <property type="entry name" value="NAD(P)-binding Rossmann-like Domain"/>
    <property type="match status" value="1"/>
</dbReference>
<organism evidence="2 3">
    <name type="scientific">Deinococcus hopiensis KR-140</name>
    <dbReference type="NCBI Taxonomy" id="695939"/>
    <lineage>
        <taxon>Bacteria</taxon>
        <taxon>Thermotogati</taxon>
        <taxon>Deinococcota</taxon>
        <taxon>Deinococci</taxon>
        <taxon>Deinococcales</taxon>
        <taxon>Deinococcaceae</taxon>
        <taxon>Deinococcus</taxon>
    </lineage>
</organism>
<dbReference type="PROSITE" id="PS51257">
    <property type="entry name" value="PROKAR_LIPOPROTEIN"/>
    <property type="match status" value="1"/>
</dbReference>
<dbReference type="Proteomes" id="UP000192582">
    <property type="component" value="Unassembled WGS sequence"/>
</dbReference>
<dbReference type="Pfam" id="PF01370">
    <property type="entry name" value="Epimerase"/>
    <property type="match status" value="1"/>
</dbReference>
<dbReference type="InterPro" id="IPR036291">
    <property type="entry name" value="NAD(P)-bd_dom_sf"/>
</dbReference>
<feature type="domain" description="NAD-dependent epimerase/dehydratase" evidence="1">
    <location>
        <begin position="4"/>
        <end position="211"/>
    </location>
</feature>
<name>A0A1W1UCQ4_9DEIO</name>
<keyword evidence="3" id="KW-1185">Reference proteome</keyword>
<dbReference type="InterPro" id="IPR050177">
    <property type="entry name" value="Lipid_A_modif_metabolic_enz"/>
</dbReference>
<accession>A0A1W1UCQ4</accession>
<dbReference type="EMBL" id="FWWU01000003">
    <property type="protein sequence ID" value="SMB78823.1"/>
    <property type="molecule type" value="Genomic_DNA"/>
</dbReference>
<gene>
    <name evidence="2" type="ORF">SAMN00790413_05650</name>
</gene>
<dbReference type="InterPro" id="IPR001509">
    <property type="entry name" value="Epimerase_deHydtase"/>
</dbReference>
<evidence type="ECO:0000313" key="3">
    <source>
        <dbReference type="Proteomes" id="UP000192582"/>
    </source>
</evidence>
<dbReference type="CDD" id="cd05265">
    <property type="entry name" value="SDR_a1"/>
    <property type="match status" value="1"/>
</dbReference>
<dbReference type="SUPFAM" id="SSF51735">
    <property type="entry name" value="NAD(P)-binding Rossmann-fold domains"/>
    <property type="match status" value="1"/>
</dbReference>
<protein>
    <submittedName>
        <fullName evidence="2">Nucleoside-diphosphate-sugar epimerase</fullName>
    </submittedName>
</protein>
<reference evidence="2 3" key="1">
    <citation type="submission" date="2017-04" db="EMBL/GenBank/DDBJ databases">
        <authorList>
            <person name="Afonso C.L."/>
            <person name="Miller P.J."/>
            <person name="Scott M.A."/>
            <person name="Spackman E."/>
            <person name="Goraichik I."/>
            <person name="Dimitrov K.M."/>
            <person name="Suarez D.L."/>
            <person name="Swayne D.E."/>
        </authorList>
    </citation>
    <scope>NUCLEOTIDE SEQUENCE [LARGE SCALE GENOMIC DNA]</scope>
    <source>
        <strain evidence="2 3">KR-140</strain>
    </source>
</reference>
<dbReference type="RefSeq" id="WP_084045316.1">
    <property type="nucleotide sequence ID" value="NZ_FWWU01000003.1"/>
</dbReference>
<dbReference type="PANTHER" id="PTHR43245">
    <property type="entry name" value="BIFUNCTIONAL POLYMYXIN RESISTANCE PROTEIN ARNA"/>
    <property type="match status" value="1"/>
</dbReference>
<dbReference type="STRING" id="695939.SAMN00790413_05650"/>
<sequence length="332" mass="36748">MKVLFIGGTGIISSACSALAVERGVDLYLLNRGHTASRPAPAGARQLNADIRDPGSVREALGQLTFDAVVNWVAFTPEHVERDLDLFRGRTGQYVFISSASAYQTPPARLPVVESTPLVNPFWAYSRNKIACEDRLVRAYREEGFPVTIVRPSHTYDQTLLPMDGGYTVVHRMRQGKPVIVHGDGTSLWVLTHHRDFARGFVGLLGHPQVIGDAFHITSDEWLTWNQIFELVARAAGVRAETVHIPSDVIARSDPEWGAGLLGDKAHSMVFDNSKIKRVVPEFAATIPFARGAEEIMAWFDGDPARRVVDAALDRRMDDLIARQARLEFGQP</sequence>
<evidence type="ECO:0000313" key="2">
    <source>
        <dbReference type="EMBL" id="SMB78823.1"/>
    </source>
</evidence>
<dbReference type="AlphaFoldDB" id="A0A1W1UCQ4"/>